<dbReference type="HOGENOM" id="CLU_3259865_0_0_6"/>
<gene>
    <name evidence="1" type="ordered locus">PXO_03323</name>
</gene>
<evidence type="ECO:0000313" key="1">
    <source>
        <dbReference type="EMBL" id="ACD56833.1"/>
    </source>
</evidence>
<dbReference type="KEGG" id="xop:PXO_03323"/>
<reference evidence="1 2" key="1">
    <citation type="journal article" date="2008" name="BMC Genomics">
        <title>Genome sequence and rapid evolution of the rice pathogen Xanthomonas oryzae pv. oryzae PXO99A.</title>
        <authorList>
            <person name="Salzberg S.L."/>
            <person name="Sommer D.D."/>
            <person name="Schatz M.C."/>
            <person name="Phillippy A.M."/>
            <person name="Rabinowicz P.D."/>
            <person name="Tsuge S."/>
            <person name="Furutani A."/>
            <person name="Ochiai H."/>
            <person name="Delcher A.L."/>
            <person name="Kelley D."/>
            <person name="Madupu R."/>
            <person name="Puiu D."/>
            <person name="Radune D."/>
            <person name="Shumway M."/>
            <person name="Trapnell C."/>
            <person name="Aparna G."/>
            <person name="Jha G."/>
            <person name="Pandey A."/>
            <person name="Patil P.B."/>
            <person name="Ishihara H."/>
            <person name="Meyer D.F."/>
            <person name="Szurek B."/>
            <person name="Verdier V."/>
            <person name="Koebnik R."/>
            <person name="Dow J.M."/>
            <person name="Ryan R.P."/>
            <person name="Hirata H."/>
            <person name="Tsuyumu S."/>
            <person name="Won Lee S."/>
            <person name="Seo Y.S."/>
            <person name="Sriariyanum M."/>
            <person name="Ronald P.C."/>
            <person name="Sonti R.V."/>
            <person name="Van Sluys M.A."/>
            <person name="Leach J.E."/>
            <person name="White F.F."/>
            <person name="Bogdanove A.J."/>
        </authorList>
    </citation>
    <scope>NUCLEOTIDE SEQUENCE [LARGE SCALE GENOMIC DNA]</scope>
    <source>
        <strain evidence="1 2">PXO99A</strain>
    </source>
</reference>
<name>A0A0K0GFR8_XANOP</name>
<dbReference type="Proteomes" id="UP000001740">
    <property type="component" value="Chromosome"/>
</dbReference>
<accession>A0A0K0GFR8</accession>
<dbReference type="EMBL" id="CP000967">
    <property type="protein sequence ID" value="ACD56833.1"/>
    <property type="molecule type" value="Genomic_DNA"/>
</dbReference>
<evidence type="ECO:0000313" key="2">
    <source>
        <dbReference type="Proteomes" id="UP000001740"/>
    </source>
</evidence>
<protein>
    <submittedName>
        <fullName evidence="1">Uncharacterized protein</fullName>
    </submittedName>
</protein>
<sequence length="42" mass="4529">MMAGIQRFGMHTAEGTVAKLQAILGRPLRPHADVVREATARA</sequence>
<dbReference type="AlphaFoldDB" id="A0A0K0GFR8"/>
<organism evidence="1 2">
    <name type="scientific">Xanthomonas oryzae pv. oryzae (strain PXO99A)</name>
    <dbReference type="NCBI Taxonomy" id="360094"/>
    <lineage>
        <taxon>Bacteria</taxon>
        <taxon>Pseudomonadati</taxon>
        <taxon>Pseudomonadota</taxon>
        <taxon>Gammaproteobacteria</taxon>
        <taxon>Lysobacterales</taxon>
        <taxon>Lysobacteraceae</taxon>
        <taxon>Xanthomonas</taxon>
    </lineage>
</organism>
<proteinExistence type="predicted"/>